<dbReference type="RefSeq" id="WP_425346842.1">
    <property type="nucleotide sequence ID" value="NZ_JBGUBD010000013.1"/>
</dbReference>
<dbReference type="InterPro" id="IPR050194">
    <property type="entry name" value="Glycosyltransferase_grp1"/>
</dbReference>
<name>A0ABV4U8Q1_9BACT</name>
<dbReference type="PANTHER" id="PTHR45947:SF3">
    <property type="entry name" value="SULFOQUINOVOSYL TRANSFERASE SQD2"/>
    <property type="match status" value="1"/>
</dbReference>
<dbReference type="GO" id="GO:0016757">
    <property type="term" value="F:glycosyltransferase activity"/>
    <property type="evidence" value="ECO:0007669"/>
    <property type="project" value="UniProtKB-KW"/>
</dbReference>
<gene>
    <name evidence="2" type="ORF">ACERK3_16655</name>
</gene>
<dbReference type="SUPFAM" id="SSF53756">
    <property type="entry name" value="UDP-Glycosyltransferase/glycogen phosphorylase"/>
    <property type="match status" value="1"/>
</dbReference>
<keyword evidence="3" id="KW-1185">Reference proteome</keyword>
<comment type="caution">
    <text evidence="2">The sequence shown here is derived from an EMBL/GenBank/DDBJ whole genome shotgun (WGS) entry which is preliminary data.</text>
</comment>
<sequence length="339" mass="37915">MKVALVTDVWHPQVNGLVHTWQHMQRELAELGHELAVLHPGLYPSRPLPRYPENRLVMRPWRAVREWLAREQPDAIHLATEGPLGLAMRQWCRQRDWPFTSSYHARLTVVLPRYARVPTSLVRAYVRWFHGAAATTLAPAASVCEELHDIGVHRVAVWKHGVDTHRFRICGGGAIAELPRPIFLYVGRVAWEKDLADFLKLDLPGSKVVVGDGPAMPSLRKRFPQAHWQGYRTGDELVRHYNDADVMVFPSRTDTFGMVLLEANACGLPVAAYPTPGPVDVVDPGVSGVLDDDLRRACMNALKLDSDACRRHAQQFSWAAAGRALVEQLAPAQPQQAVA</sequence>
<dbReference type="Gene3D" id="3.40.50.2000">
    <property type="entry name" value="Glycogen Phosphorylase B"/>
    <property type="match status" value="2"/>
</dbReference>
<protein>
    <submittedName>
        <fullName evidence="2">Glycosyltransferase family 4 protein</fullName>
        <ecNumber evidence="2">2.4.-.-</ecNumber>
    </submittedName>
</protein>
<evidence type="ECO:0000313" key="2">
    <source>
        <dbReference type="EMBL" id="MFA9479916.1"/>
    </source>
</evidence>
<organism evidence="2 3">
    <name type="scientific">Natronomicrosphaera hydrolytica</name>
    <dbReference type="NCBI Taxonomy" id="3242702"/>
    <lineage>
        <taxon>Bacteria</taxon>
        <taxon>Pseudomonadati</taxon>
        <taxon>Planctomycetota</taxon>
        <taxon>Phycisphaerae</taxon>
        <taxon>Phycisphaerales</taxon>
        <taxon>Phycisphaeraceae</taxon>
        <taxon>Natronomicrosphaera</taxon>
    </lineage>
</organism>
<dbReference type="PANTHER" id="PTHR45947">
    <property type="entry name" value="SULFOQUINOVOSYL TRANSFERASE SQD2"/>
    <property type="match status" value="1"/>
</dbReference>
<dbReference type="EC" id="2.4.-.-" evidence="2"/>
<accession>A0ABV4U8Q1</accession>
<dbReference type="Pfam" id="PF13439">
    <property type="entry name" value="Glyco_transf_4"/>
    <property type="match status" value="1"/>
</dbReference>
<dbReference type="Proteomes" id="UP001575105">
    <property type="component" value="Unassembled WGS sequence"/>
</dbReference>
<dbReference type="Pfam" id="PF13692">
    <property type="entry name" value="Glyco_trans_1_4"/>
    <property type="match status" value="1"/>
</dbReference>
<evidence type="ECO:0000313" key="3">
    <source>
        <dbReference type="Proteomes" id="UP001575105"/>
    </source>
</evidence>
<keyword evidence="2" id="KW-0328">Glycosyltransferase</keyword>
<keyword evidence="2" id="KW-0808">Transferase</keyword>
<dbReference type="InterPro" id="IPR028098">
    <property type="entry name" value="Glyco_trans_4-like_N"/>
</dbReference>
<dbReference type="EMBL" id="JBGUBD010000013">
    <property type="protein sequence ID" value="MFA9479916.1"/>
    <property type="molecule type" value="Genomic_DNA"/>
</dbReference>
<reference evidence="2 3" key="1">
    <citation type="submission" date="2024-08" db="EMBL/GenBank/DDBJ databases">
        <title>Whole-genome sequencing of halo(alkali)philic microorganisms from hypersaline lakes.</title>
        <authorList>
            <person name="Sorokin D.Y."/>
            <person name="Merkel A.Y."/>
            <person name="Messina E."/>
            <person name="Yakimov M."/>
        </authorList>
    </citation>
    <scope>NUCLEOTIDE SEQUENCE [LARGE SCALE GENOMIC DNA]</scope>
    <source>
        <strain evidence="2 3">AB-hyl4</strain>
    </source>
</reference>
<feature type="domain" description="Glycosyltransferase subfamily 4-like N-terminal" evidence="1">
    <location>
        <begin position="14"/>
        <end position="166"/>
    </location>
</feature>
<evidence type="ECO:0000259" key="1">
    <source>
        <dbReference type="Pfam" id="PF13439"/>
    </source>
</evidence>
<proteinExistence type="predicted"/>
<dbReference type="CDD" id="cd03814">
    <property type="entry name" value="GT4-like"/>
    <property type="match status" value="1"/>
</dbReference>